<gene>
    <name evidence="2" type="ORF">S3E15_00773</name>
</gene>
<name>A0AAP8BDQ3_BACMY</name>
<sequence>MAMLSSLFVKIAIFNYYITDVMIFNYFYNRFKKGAAWLLF</sequence>
<evidence type="ECO:0000313" key="3">
    <source>
        <dbReference type="Proteomes" id="UP000194131"/>
    </source>
</evidence>
<dbReference type="Proteomes" id="UP000194131">
    <property type="component" value="Unassembled WGS sequence"/>
</dbReference>
<evidence type="ECO:0000256" key="1">
    <source>
        <dbReference type="SAM" id="Phobius"/>
    </source>
</evidence>
<evidence type="ECO:0000313" key="2">
    <source>
        <dbReference type="EMBL" id="OSX91582.1"/>
    </source>
</evidence>
<reference evidence="2 3" key="1">
    <citation type="submission" date="2016-12" db="EMBL/GenBank/DDBJ databases">
        <title>Genome Sequences of Twelve Sporeforming Bacillus Species Isolated from Foods.</title>
        <authorList>
            <person name="De Jong A."/>
            <person name="Holsappel S."/>
            <person name="Kuipers O.P."/>
        </authorList>
    </citation>
    <scope>NUCLEOTIDE SEQUENCE [LARGE SCALE GENOMIC DNA]</scope>
    <source>
        <strain evidence="2 3">S3E15</strain>
    </source>
</reference>
<dbReference type="EMBL" id="MRWU01000010">
    <property type="protein sequence ID" value="OSX91582.1"/>
    <property type="molecule type" value="Genomic_DNA"/>
</dbReference>
<keyword evidence="1" id="KW-0472">Membrane</keyword>
<proteinExistence type="predicted"/>
<keyword evidence="1" id="KW-0812">Transmembrane</keyword>
<organism evidence="2 3">
    <name type="scientific">Bacillus mycoides</name>
    <dbReference type="NCBI Taxonomy" id="1405"/>
    <lineage>
        <taxon>Bacteria</taxon>
        <taxon>Bacillati</taxon>
        <taxon>Bacillota</taxon>
        <taxon>Bacilli</taxon>
        <taxon>Bacillales</taxon>
        <taxon>Bacillaceae</taxon>
        <taxon>Bacillus</taxon>
        <taxon>Bacillus cereus group</taxon>
    </lineage>
</organism>
<comment type="caution">
    <text evidence="2">The sequence shown here is derived from an EMBL/GenBank/DDBJ whole genome shotgun (WGS) entry which is preliminary data.</text>
</comment>
<keyword evidence="1" id="KW-1133">Transmembrane helix</keyword>
<feature type="transmembrane region" description="Helical" evidence="1">
    <location>
        <begin position="7"/>
        <end position="28"/>
    </location>
</feature>
<protein>
    <submittedName>
        <fullName evidence="2">Uncharacterized protein</fullName>
    </submittedName>
</protein>
<accession>A0AAP8BDQ3</accession>
<dbReference type="AlphaFoldDB" id="A0AAP8BDQ3"/>